<evidence type="ECO:0000256" key="5">
    <source>
        <dbReference type="ARBA" id="ARBA00022833"/>
    </source>
</evidence>
<organism evidence="7 8">
    <name type="scientific">Chlamydia serpentis</name>
    <dbReference type="NCBI Taxonomy" id="1967782"/>
    <lineage>
        <taxon>Bacteria</taxon>
        <taxon>Pseudomonadati</taxon>
        <taxon>Chlamydiota</taxon>
        <taxon>Chlamydiia</taxon>
        <taxon>Chlamydiales</taxon>
        <taxon>Chlamydiaceae</taxon>
        <taxon>Chlamydia/Chlamydophila group</taxon>
        <taxon>Chlamydia</taxon>
    </lineage>
</organism>
<comment type="similarity">
    <text evidence="2">Belongs to the metallo-dependent hydrolases superfamily. Adenosine and AMP deaminases family.</text>
</comment>
<dbReference type="Pfam" id="PF00962">
    <property type="entry name" value="A_deaminase"/>
    <property type="match status" value="1"/>
</dbReference>
<dbReference type="Gene3D" id="3.20.20.140">
    <property type="entry name" value="Metal-dependent hydrolases"/>
    <property type="match status" value="1"/>
</dbReference>
<dbReference type="GO" id="GO:0016814">
    <property type="term" value="F:hydrolase activity, acting on carbon-nitrogen (but not peptide) bonds, in cyclic amidines"/>
    <property type="evidence" value="ECO:0007669"/>
    <property type="project" value="UniProtKB-ARBA"/>
</dbReference>
<dbReference type="GO" id="GO:0019239">
    <property type="term" value="F:deaminase activity"/>
    <property type="evidence" value="ECO:0007669"/>
    <property type="project" value="InterPro"/>
</dbReference>
<dbReference type="PANTHER" id="PTHR43114:SF6">
    <property type="entry name" value="ADENINE DEAMINASE"/>
    <property type="match status" value="1"/>
</dbReference>
<feature type="domain" description="Adenosine deaminase" evidence="6">
    <location>
        <begin position="143"/>
        <end position="397"/>
    </location>
</feature>
<dbReference type="RefSeq" id="WP_108896313.1">
    <property type="nucleotide sequence ID" value="NZ_LT993738.1"/>
</dbReference>
<evidence type="ECO:0000256" key="1">
    <source>
        <dbReference type="ARBA" id="ARBA00001947"/>
    </source>
</evidence>
<dbReference type="InterPro" id="IPR032466">
    <property type="entry name" value="Metal_Hydrolase"/>
</dbReference>
<keyword evidence="8" id="KW-1185">Reference proteome</keyword>
<gene>
    <name evidence="7" type="ORF">C10C_0149</name>
</gene>
<evidence type="ECO:0000313" key="7">
    <source>
        <dbReference type="EMBL" id="SPN73331.1"/>
    </source>
</evidence>
<evidence type="ECO:0000313" key="8">
    <source>
        <dbReference type="Proteomes" id="UP000244926"/>
    </source>
</evidence>
<evidence type="ECO:0000256" key="2">
    <source>
        <dbReference type="ARBA" id="ARBA00006676"/>
    </source>
</evidence>
<evidence type="ECO:0000256" key="3">
    <source>
        <dbReference type="ARBA" id="ARBA00022723"/>
    </source>
</evidence>
<dbReference type="InterPro" id="IPR006330">
    <property type="entry name" value="Ado/ade_deaminase"/>
</dbReference>
<protein>
    <submittedName>
        <fullName evidence="7">Adenine deaminase,adenosine deaminase,Adenosine deaminase,adenosine deaminase,Adenosine/AMP deaminase</fullName>
    </submittedName>
</protein>
<accession>A0A2R8FAE4</accession>
<evidence type="ECO:0000256" key="4">
    <source>
        <dbReference type="ARBA" id="ARBA00022801"/>
    </source>
</evidence>
<name>A0A2R8FAE4_9CHLA</name>
<dbReference type="Proteomes" id="UP000244926">
    <property type="component" value="Chromosome I"/>
</dbReference>
<dbReference type="PANTHER" id="PTHR43114">
    <property type="entry name" value="ADENINE DEAMINASE"/>
    <property type="match status" value="1"/>
</dbReference>
<dbReference type="GO" id="GO:0046872">
    <property type="term" value="F:metal ion binding"/>
    <property type="evidence" value="ECO:0007669"/>
    <property type="project" value="UniProtKB-KW"/>
</dbReference>
<evidence type="ECO:0000259" key="6">
    <source>
        <dbReference type="Pfam" id="PF00962"/>
    </source>
</evidence>
<dbReference type="InterPro" id="IPR001365">
    <property type="entry name" value="A_deaminase_dom"/>
</dbReference>
<reference evidence="8" key="1">
    <citation type="submission" date="2017-11" db="EMBL/GenBank/DDBJ databases">
        <authorList>
            <person name="Seth-Smith MB H."/>
        </authorList>
    </citation>
    <scope>NUCLEOTIDE SEQUENCE [LARGE SCALE GENOMIC DNA]</scope>
</reference>
<dbReference type="OrthoDB" id="9779574at2"/>
<dbReference type="KEGG" id="csee:C10C_0149"/>
<proteinExistence type="inferred from homology"/>
<keyword evidence="5" id="KW-0862">Zinc</keyword>
<sequence>MLYNELLLQREDSRNITQILKDILLLLPKLNAISCTEAIIKDLPKADIHVHLPGTISPELAWILGVKNGFLKWSCGSWIDNRLLSPNNPHKKYSNIFLNFQDIRHNKYPKLSLLQYNIMHHDFNSFDKVMATVQGHRFPPGGIQSEEDLLLVLSNYLQQCLKDNIIYTEVQQNIRLAHILYPYLTKKYARMKFYKTLFNASQMFHRQGITLRFLNCFNKTFATKTTSKEPAQEAAQWLKEVNSEFPGLFVGIQSAGSESSPGACPQLLSSGYRIAYDLGLGCEAHAGEGTGFHYLQNTINTLPLHRIAHGFQAIENPDVIEAIRDRKITLVMAPIINLILGANLHSYHNGIKINKTRISSLNEHPFFDLFRQHGLKIALSSDNPQMGGISLQNTIMILCGLMPSSWSLPFPLGSSYQSPITLRELIELVINGITVAFAEEETKIVILKQVLAFLTSITNQKPLNPQFI</sequence>
<dbReference type="AlphaFoldDB" id="A0A2R8FAE4"/>
<keyword evidence="3" id="KW-0479">Metal-binding</keyword>
<dbReference type="EMBL" id="LT993738">
    <property type="protein sequence ID" value="SPN73331.1"/>
    <property type="molecule type" value="Genomic_DNA"/>
</dbReference>
<comment type="cofactor">
    <cofactor evidence="1">
        <name>Zn(2+)</name>
        <dbReference type="ChEBI" id="CHEBI:29105"/>
    </cofactor>
</comment>
<keyword evidence="4" id="KW-0378">Hydrolase</keyword>
<dbReference type="SUPFAM" id="SSF51556">
    <property type="entry name" value="Metallo-dependent hydrolases"/>
    <property type="match status" value="1"/>
</dbReference>